<gene>
    <name evidence="2" type="ORF">HTZ77_03690</name>
</gene>
<proteinExistence type="predicted"/>
<dbReference type="Proteomes" id="UP000586042">
    <property type="component" value="Unassembled WGS sequence"/>
</dbReference>
<reference evidence="2 3" key="1">
    <citation type="submission" date="2020-06" db="EMBL/GenBank/DDBJ databases">
        <title>Nonomuraea sp. SMC257, a novel actinomycete isolated from soil.</title>
        <authorList>
            <person name="Chanama M."/>
        </authorList>
    </citation>
    <scope>NUCLEOTIDE SEQUENCE [LARGE SCALE GENOMIC DNA]</scope>
    <source>
        <strain evidence="2 3">SMC257</strain>
    </source>
</reference>
<dbReference type="SMART" id="SM01276">
    <property type="entry name" value="M60-like"/>
    <property type="match status" value="1"/>
</dbReference>
<dbReference type="Pfam" id="PF13402">
    <property type="entry name" value="Peptidase_M60"/>
    <property type="match status" value="1"/>
</dbReference>
<dbReference type="PROSITE" id="PS51723">
    <property type="entry name" value="PEPTIDASE_M60"/>
    <property type="match status" value="1"/>
</dbReference>
<evidence type="ECO:0000313" key="3">
    <source>
        <dbReference type="Proteomes" id="UP000586042"/>
    </source>
</evidence>
<keyword evidence="3" id="KW-1185">Reference proteome</keyword>
<accession>A0A7Y6M0H2</accession>
<evidence type="ECO:0000313" key="2">
    <source>
        <dbReference type="EMBL" id="NUW30528.1"/>
    </source>
</evidence>
<dbReference type="Gene3D" id="3.40.390.80">
    <property type="entry name" value="Peptidase M60, enhancin-like domain 2"/>
    <property type="match status" value="1"/>
</dbReference>
<dbReference type="EMBL" id="JABWGN010000002">
    <property type="protein sequence ID" value="NUW30528.1"/>
    <property type="molecule type" value="Genomic_DNA"/>
</dbReference>
<dbReference type="RefSeq" id="WP_175588014.1">
    <property type="nucleotide sequence ID" value="NZ_JABWGN010000002.1"/>
</dbReference>
<name>A0A7Y6M0H2_9ACTN</name>
<organism evidence="2 3">
    <name type="scientific">Nonomuraea montanisoli</name>
    <dbReference type="NCBI Taxonomy" id="2741721"/>
    <lineage>
        <taxon>Bacteria</taxon>
        <taxon>Bacillati</taxon>
        <taxon>Actinomycetota</taxon>
        <taxon>Actinomycetes</taxon>
        <taxon>Streptosporangiales</taxon>
        <taxon>Streptosporangiaceae</taxon>
        <taxon>Nonomuraea</taxon>
    </lineage>
</organism>
<dbReference type="AlphaFoldDB" id="A0A7Y6M0H2"/>
<comment type="caution">
    <text evidence="2">The sequence shown here is derived from an EMBL/GenBank/DDBJ whole genome shotgun (WGS) entry which is preliminary data.</text>
</comment>
<dbReference type="InterPro" id="IPR031161">
    <property type="entry name" value="Peptidase_M60_dom"/>
</dbReference>
<protein>
    <recommendedName>
        <fullName evidence="1">Peptidase M60 domain-containing protein</fullName>
    </recommendedName>
</protein>
<evidence type="ECO:0000259" key="1">
    <source>
        <dbReference type="PROSITE" id="PS51723"/>
    </source>
</evidence>
<feature type="domain" description="Peptidase M60" evidence="1">
    <location>
        <begin position="1"/>
        <end position="267"/>
    </location>
</feature>
<dbReference type="Gene3D" id="1.10.390.30">
    <property type="entry name" value="Peptidase M60, enhancin-like domain 3"/>
    <property type="match status" value="1"/>
</dbReference>
<dbReference type="InterPro" id="IPR042279">
    <property type="entry name" value="Pep_M60_3"/>
</dbReference>
<sequence length="344" mass="38778">MIGVFDRFAAIPSPRRYQLRERSNVIRDPHGGPIYLCAAPSSDADVATFVSGAIPMPTFHARTTSEADFSRQLDAHVDCPHAELVDDRFFITVSRRSALSFRAENHEMLLRSIRTVIRSQAQYSGLDASAPAHMANRNPFHLTEVDQAPFGVRAYATHGYVAFTRSCVDQILSVNGVRQLGWGLWHELGHQHQLSALTPGSLIEVSANLYALATQRRFGLPSRLLQARENGRNAYHRALSKRGTVPYEQLDDFERLIPLRQLELAYGPGVWGRAHRLVRQDAPRARTDNTRYGLLAYYASLATGRDLSDFFSSRWLFPVEASHRAMTNSLNLPLPDRDLFELHE</sequence>